<reference evidence="1 2" key="1">
    <citation type="submission" date="2016-04" db="EMBL/GenBank/DDBJ databases">
        <title>The genome of Intoshia linei affirms orthonectids as highly simplified spiralians.</title>
        <authorList>
            <person name="Mikhailov K.V."/>
            <person name="Slusarev G.S."/>
            <person name="Nikitin M.A."/>
            <person name="Logacheva M.D."/>
            <person name="Penin A."/>
            <person name="Aleoshin V."/>
            <person name="Panchin Y.V."/>
        </authorList>
    </citation>
    <scope>NUCLEOTIDE SEQUENCE [LARGE SCALE GENOMIC DNA]</scope>
    <source>
        <strain evidence="1">Intl2013</strain>
        <tissue evidence="1">Whole animal</tissue>
    </source>
</reference>
<dbReference type="EMBL" id="LWCA01001539">
    <property type="protein sequence ID" value="OAF64917.1"/>
    <property type="molecule type" value="Genomic_DNA"/>
</dbReference>
<protein>
    <submittedName>
        <fullName evidence="1">Uncharacterized protein</fullName>
    </submittedName>
</protein>
<comment type="caution">
    <text evidence="1">The sequence shown here is derived from an EMBL/GenBank/DDBJ whole genome shotgun (WGS) entry which is preliminary data.</text>
</comment>
<keyword evidence="2" id="KW-1185">Reference proteome</keyword>
<dbReference type="Proteomes" id="UP000078046">
    <property type="component" value="Unassembled WGS sequence"/>
</dbReference>
<proteinExistence type="predicted"/>
<dbReference type="GO" id="GO:0003676">
    <property type="term" value="F:nucleic acid binding"/>
    <property type="evidence" value="ECO:0007669"/>
    <property type="project" value="InterPro"/>
</dbReference>
<sequence length="63" mass="7487">MSESTLVVSNLSLVGCPDCLFTRILNLEALISEYENYGRIKRIWIPKHETHAFVQFYRMRKMH</sequence>
<organism evidence="1 2">
    <name type="scientific">Intoshia linei</name>
    <dbReference type="NCBI Taxonomy" id="1819745"/>
    <lineage>
        <taxon>Eukaryota</taxon>
        <taxon>Metazoa</taxon>
        <taxon>Spiralia</taxon>
        <taxon>Lophotrochozoa</taxon>
        <taxon>Mesozoa</taxon>
        <taxon>Orthonectida</taxon>
        <taxon>Rhopaluridae</taxon>
        <taxon>Intoshia</taxon>
    </lineage>
</organism>
<name>A0A177ASC7_9BILA</name>
<gene>
    <name evidence="1" type="ORF">A3Q56_07374</name>
</gene>
<evidence type="ECO:0000313" key="1">
    <source>
        <dbReference type="EMBL" id="OAF64917.1"/>
    </source>
</evidence>
<dbReference type="AlphaFoldDB" id="A0A177ASC7"/>
<dbReference type="SUPFAM" id="SSF54928">
    <property type="entry name" value="RNA-binding domain, RBD"/>
    <property type="match status" value="1"/>
</dbReference>
<dbReference type="InterPro" id="IPR035979">
    <property type="entry name" value="RBD_domain_sf"/>
</dbReference>
<accession>A0A177ASC7</accession>
<evidence type="ECO:0000313" key="2">
    <source>
        <dbReference type="Proteomes" id="UP000078046"/>
    </source>
</evidence>